<proteinExistence type="predicted"/>
<dbReference type="Proteomes" id="UP000183859">
    <property type="component" value="Chromosome"/>
</dbReference>
<dbReference type="OrthoDB" id="7066078at2"/>
<dbReference type="RefSeq" id="WP_072503860.1">
    <property type="nucleotide sequence ID" value="NZ_CP016364.1"/>
</dbReference>
<evidence type="ECO:0000313" key="2">
    <source>
        <dbReference type="Proteomes" id="UP000183859"/>
    </source>
</evidence>
<dbReference type="InterPro" id="IPR029016">
    <property type="entry name" value="GAF-like_dom_sf"/>
</dbReference>
<gene>
    <name evidence="1" type="ORF">PhaeoP97_00664</name>
</gene>
<dbReference type="KEGG" id="php:PhaeoP97_00664"/>
<protein>
    <recommendedName>
        <fullName evidence="3">GAF domain-containing protein</fullName>
    </recommendedName>
</protein>
<sequence>MPDNRLPEDISETMSAPLSTEALRHFTDALAAATTAEAAYDALCAVTKATVGAKLFTVMTVDMASMLACRTYTDDPENYPTSGTKPIEMNDWFEIVHGQHRCFVANTLEEIDQVFPDAELIGALGCGSVINLPVLIGGELAATINILHEPGYYTEARVDAAKALLTLPAMATLAVAAQL</sequence>
<dbReference type="Gene3D" id="3.30.450.40">
    <property type="match status" value="1"/>
</dbReference>
<dbReference type="EMBL" id="CP016364">
    <property type="protein sequence ID" value="APG46102.1"/>
    <property type="molecule type" value="Genomic_DNA"/>
</dbReference>
<dbReference type="STRING" id="1844006.PhaeoP97_00664"/>
<keyword evidence="2" id="KW-1185">Reference proteome</keyword>
<dbReference type="AlphaFoldDB" id="A0A1L3I1Y5"/>
<evidence type="ECO:0008006" key="3">
    <source>
        <dbReference type="Google" id="ProtNLM"/>
    </source>
</evidence>
<evidence type="ECO:0000313" key="1">
    <source>
        <dbReference type="EMBL" id="APG46102.1"/>
    </source>
</evidence>
<accession>A0A1L3I1Y5</accession>
<name>A0A1L3I1Y5_9RHOB</name>
<reference evidence="2" key="1">
    <citation type="submission" date="2016-07" db="EMBL/GenBank/DDBJ databases">
        <title>Phaeobacter portensis sp. nov., a tropodithietic acid producing bacterium isolated from a German harbor.</title>
        <authorList>
            <person name="Freese H.M."/>
            <person name="Bunk B."/>
            <person name="Breider S."/>
            <person name="Brinkhoff T."/>
        </authorList>
    </citation>
    <scope>NUCLEOTIDE SEQUENCE [LARGE SCALE GENOMIC DNA]</scope>
    <source>
        <strain evidence="2">P97</strain>
    </source>
</reference>
<dbReference type="SUPFAM" id="SSF55781">
    <property type="entry name" value="GAF domain-like"/>
    <property type="match status" value="1"/>
</dbReference>
<organism evidence="1 2">
    <name type="scientific">Phaeobacter porticola</name>
    <dbReference type="NCBI Taxonomy" id="1844006"/>
    <lineage>
        <taxon>Bacteria</taxon>
        <taxon>Pseudomonadati</taxon>
        <taxon>Pseudomonadota</taxon>
        <taxon>Alphaproteobacteria</taxon>
        <taxon>Rhodobacterales</taxon>
        <taxon>Roseobacteraceae</taxon>
        <taxon>Phaeobacter</taxon>
    </lineage>
</organism>